<proteinExistence type="predicted"/>
<evidence type="ECO:0000256" key="5">
    <source>
        <dbReference type="SAM" id="MobiDB-lite"/>
    </source>
</evidence>
<feature type="region of interest" description="Disordered" evidence="5">
    <location>
        <begin position="124"/>
        <end position="234"/>
    </location>
</feature>
<comment type="subcellular location">
    <subcellularLocation>
        <location evidence="1">Nucleus</location>
    </subcellularLocation>
</comment>
<reference evidence="7 8" key="1">
    <citation type="submission" date="2017-03" db="EMBL/GenBank/DDBJ databases">
        <title>Genomes of endolithic fungi from Antarctica.</title>
        <authorList>
            <person name="Coleine C."/>
            <person name="Masonjones S."/>
            <person name="Stajich J.E."/>
        </authorList>
    </citation>
    <scope>NUCLEOTIDE SEQUENCE [LARGE SCALE GENOMIC DNA]</scope>
    <source>
        <strain evidence="7 8">CCFEE 5187</strain>
    </source>
</reference>
<keyword evidence="8" id="KW-1185">Reference proteome</keyword>
<dbReference type="InterPro" id="IPR004827">
    <property type="entry name" value="bZIP"/>
</dbReference>
<evidence type="ECO:0000313" key="7">
    <source>
        <dbReference type="EMBL" id="TKA67596.1"/>
    </source>
</evidence>
<organism evidence="7 8">
    <name type="scientific">Cryomyces minteri</name>
    <dbReference type="NCBI Taxonomy" id="331657"/>
    <lineage>
        <taxon>Eukaryota</taxon>
        <taxon>Fungi</taxon>
        <taxon>Dikarya</taxon>
        <taxon>Ascomycota</taxon>
        <taxon>Pezizomycotina</taxon>
        <taxon>Dothideomycetes</taxon>
        <taxon>Dothideomycetes incertae sedis</taxon>
        <taxon>Cryomyces</taxon>
    </lineage>
</organism>
<dbReference type="GO" id="GO:0005634">
    <property type="term" value="C:nucleus"/>
    <property type="evidence" value="ECO:0007669"/>
    <property type="project" value="UniProtKB-SubCell"/>
</dbReference>
<feature type="domain" description="BZIP" evidence="6">
    <location>
        <begin position="237"/>
        <end position="252"/>
    </location>
</feature>
<comment type="caution">
    <text evidence="7">The sequence shown here is derived from an EMBL/GenBank/DDBJ whole genome shotgun (WGS) entry which is preliminary data.</text>
</comment>
<dbReference type="SMART" id="SM00338">
    <property type="entry name" value="BRLZ"/>
    <property type="match status" value="1"/>
</dbReference>
<feature type="region of interest" description="Disordered" evidence="5">
    <location>
        <begin position="324"/>
        <end position="363"/>
    </location>
</feature>
<keyword evidence="4" id="KW-0539">Nucleus</keyword>
<feature type="compositionally biased region" description="Basic and acidic residues" evidence="5">
    <location>
        <begin position="183"/>
        <end position="195"/>
    </location>
</feature>
<dbReference type="PROSITE" id="PS00036">
    <property type="entry name" value="BZIP_BASIC"/>
    <property type="match status" value="1"/>
</dbReference>
<dbReference type="EMBL" id="NAJN01000895">
    <property type="protein sequence ID" value="TKA67596.1"/>
    <property type="molecule type" value="Genomic_DNA"/>
</dbReference>
<keyword evidence="2" id="KW-0805">Transcription regulation</keyword>
<dbReference type="PANTHER" id="PTHR19304">
    <property type="entry name" value="CYCLIC-AMP RESPONSE ELEMENT BINDING PROTEIN"/>
    <property type="match status" value="1"/>
</dbReference>
<dbReference type="AlphaFoldDB" id="A0A4U0WXQ1"/>
<feature type="compositionally biased region" description="Basic and acidic residues" evidence="5">
    <location>
        <begin position="324"/>
        <end position="333"/>
    </location>
</feature>
<dbReference type="Pfam" id="PF00170">
    <property type="entry name" value="bZIP_1"/>
    <property type="match status" value="1"/>
</dbReference>
<gene>
    <name evidence="7" type="ORF">B0A49_04578</name>
</gene>
<evidence type="ECO:0000256" key="3">
    <source>
        <dbReference type="ARBA" id="ARBA00023163"/>
    </source>
</evidence>
<evidence type="ECO:0000256" key="4">
    <source>
        <dbReference type="ARBA" id="ARBA00023242"/>
    </source>
</evidence>
<evidence type="ECO:0000256" key="2">
    <source>
        <dbReference type="ARBA" id="ARBA00023015"/>
    </source>
</evidence>
<dbReference type="OrthoDB" id="295274at2759"/>
<dbReference type="InterPro" id="IPR051027">
    <property type="entry name" value="bZIP_transcription_factors"/>
</dbReference>
<dbReference type="GO" id="GO:0003700">
    <property type="term" value="F:DNA-binding transcription factor activity"/>
    <property type="evidence" value="ECO:0007669"/>
    <property type="project" value="InterPro"/>
</dbReference>
<accession>A0A4U0WXQ1</accession>
<evidence type="ECO:0000259" key="6">
    <source>
        <dbReference type="PROSITE" id="PS00036"/>
    </source>
</evidence>
<dbReference type="Gene3D" id="1.20.5.170">
    <property type="match status" value="1"/>
</dbReference>
<protein>
    <recommendedName>
        <fullName evidence="6">BZIP domain-containing protein</fullName>
    </recommendedName>
</protein>
<evidence type="ECO:0000313" key="8">
    <source>
        <dbReference type="Proteomes" id="UP000308768"/>
    </source>
</evidence>
<keyword evidence="3" id="KW-0804">Transcription</keyword>
<dbReference type="Proteomes" id="UP000308768">
    <property type="component" value="Unassembled WGS sequence"/>
</dbReference>
<dbReference type="CDD" id="cd14687">
    <property type="entry name" value="bZIP_ATF2"/>
    <property type="match status" value="1"/>
</dbReference>
<name>A0A4U0WXQ1_9PEZI</name>
<sequence length="363" mass="39748">MTTNEVSLVSASESFSDRDELPDFNALSSYIQFESQPVTPRSFDADMPLDETDMDITQPAKPSGMALIDGGFFVGSCSSANVPQPGSSGPHETYATDAFANFTDHSAFVDPGNVSMPVYPVHHTPPGQTWKPEQEREISPLDIPYTRRSTGTREEYGQYTPPDDESSDVGHKAAPSKEAGFVDGRRRTAEKRRSDATPPSTEESNREVPPSKRRRGSKVAIKSEEPEDPEDGVKRDRFLERNRLAAAKCRQKKKVWTEGLEEPEIANLRNELMSLKGMVLAHVEANCGCTRIREYVGQAANVISPSAEFTAIPKDSMLEAIRRSSGVAEKEAPKVGSSRTLVAPLEDSESNEQKLSRLLGSGG</sequence>
<dbReference type="InterPro" id="IPR046347">
    <property type="entry name" value="bZIP_sf"/>
</dbReference>
<dbReference type="SUPFAM" id="SSF57959">
    <property type="entry name" value="Leucine zipper domain"/>
    <property type="match status" value="1"/>
</dbReference>
<dbReference type="STRING" id="331657.A0A4U0WXQ1"/>
<evidence type="ECO:0000256" key="1">
    <source>
        <dbReference type="ARBA" id="ARBA00004123"/>
    </source>
</evidence>